<evidence type="ECO:0000256" key="1">
    <source>
        <dbReference type="ARBA" id="ARBA00004571"/>
    </source>
</evidence>
<dbReference type="RefSeq" id="WP_028730112.1">
    <property type="nucleotide sequence ID" value="NZ_KE386765.1"/>
</dbReference>
<dbReference type="Pfam" id="PF00593">
    <property type="entry name" value="TonB_dep_Rec_b-barrel"/>
    <property type="match status" value="1"/>
</dbReference>
<dbReference type="InterPro" id="IPR037066">
    <property type="entry name" value="Plug_dom_sf"/>
</dbReference>
<dbReference type="InterPro" id="IPR039426">
    <property type="entry name" value="TonB-dep_rcpt-like"/>
</dbReference>
<dbReference type="Proteomes" id="UP000033035">
    <property type="component" value="Unassembled WGS sequence"/>
</dbReference>
<keyword evidence="6 8" id="KW-0472">Membrane</keyword>
<dbReference type="AlphaFoldDB" id="A0A0F5JJ44"/>
<accession>A0A0F5JJ44</accession>
<protein>
    <submittedName>
        <fullName evidence="13">SusC/RagA family TonB-linked outer membrane protein</fullName>
    </submittedName>
</protein>
<keyword evidence="10" id="KW-0732">Signal</keyword>
<evidence type="ECO:0000256" key="2">
    <source>
        <dbReference type="ARBA" id="ARBA00022448"/>
    </source>
</evidence>
<evidence type="ECO:0000256" key="7">
    <source>
        <dbReference type="ARBA" id="ARBA00023237"/>
    </source>
</evidence>
<sequence>MRKIVILYLLCLVWCAGFAQQKINGIVYEADTMEPLIGAAVMVKGTTNGQTTDLDGKFSIMASAGETLSISYLGMVTQEIPVKNGMSDLNIKLVKDAMNIDEVVVVGYGVTRKRDLAGAITSLKTDEIKAGVVTSTAQLLKGRAAGVQVKQNSTEPGGGISIRVRGASSISSNNEPLYVIDGFQTEIGNQINPEDIQSIEILKDAAATAIYGARGANGVVLITTKKGSKGAFNVSYSYNASVKNLQNPWKLMDAQDVMGYNMKVWEDNGSTGNPPYTQEELQYKGAGTDWIDATTRTAMTQTHQFSITGGSDKMTMSISGNYLDDLGVLQNTNFNRFSGRMNMDYKLNDRVRFGSNLYMARSNKNFLNMGTNTTTDNVIYNIFMMSPLTTVTGDDVFGKKGKKPGIFSELNDVDFEDITNNMYITLYGEADILKSLTARVQYTYSNDNEKYQKYYPKSTNVGKANDGLATIWNYKNDKQQLDAVLTWHQQFTEKHDVKVVAGTTYTKHIYEQNGMQGFGFSTDEFSFNNMGAAQTVQWINSSRSDNTTTSFFARAEYVLNQKYIVNASVRADGASNFGPGNKWGYFPSASVAWQLGDEPFMSFIKPLFYDFKLRASYGVTGNDGIGNYLSQRKFAMTDVYLGGGSIVKGMYPSNPENKDLKWESTSQLDLGIDFSLLDKRIEVNFDYYDKRTKDLLNPISVSSSTGGFQTMTGNNGKIQNRGFELFIKSNNIVNNNFSWNTTFNISRNKNKVLELNQGEARFETVRPQGWYNWEEYAMLKEGYPLSSLYGYVFDGIIQTGETYAAQPSSVPGDPKFKDLDGDGQITINDREVIGDGNPDVILGLGNNFKIRDFDFSFFFDASIGNDLLNLSRVVLEDDNRLIDSKDRWTQHNPSNEIPRKGYKKDAGVKYGSYINSRFVEDASYLRLQNVELGYTLPLQKWGNMYKYVKNLRVFVGAQNLFTITGYTGFNPEVSTNGGKAVSQGLDFSSYPAYRTFNFGAKIIF</sequence>
<dbReference type="NCBIfam" id="TIGR04057">
    <property type="entry name" value="SusC_RagA_signa"/>
    <property type="match status" value="1"/>
</dbReference>
<dbReference type="InterPro" id="IPR036942">
    <property type="entry name" value="Beta-barrel_TonB_sf"/>
</dbReference>
<dbReference type="Pfam" id="PF07715">
    <property type="entry name" value="Plug"/>
    <property type="match status" value="1"/>
</dbReference>
<evidence type="ECO:0000256" key="3">
    <source>
        <dbReference type="ARBA" id="ARBA00022452"/>
    </source>
</evidence>
<comment type="caution">
    <text evidence="13">The sequence shown here is derived from an EMBL/GenBank/DDBJ whole genome shotgun (WGS) entry which is preliminary data.</text>
</comment>
<dbReference type="InterPro" id="IPR012910">
    <property type="entry name" value="Plug_dom"/>
</dbReference>
<evidence type="ECO:0000313" key="13">
    <source>
        <dbReference type="EMBL" id="KKB57585.1"/>
    </source>
</evidence>
<evidence type="ECO:0000256" key="8">
    <source>
        <dbReference type="PROSITE-ProRule" id="PRU01360"/>
    </source>
</evidence>
<dbReference type="STRING" id="1203610.HMPREF1536_01899"/>
<dbReference type="InterPro" id="IPR023996">
    <property type="entry name" value="TonB-dep_OMP_SusC/RagA"/>
</dbReference>
<dbReference type="EMBL" id="AQHW01000012">
    <property type="protein sequence ID" value="KKB57585.1"/>
    <property type="molecule type" value="Genomic_DNA"/>
</dbReference>
<dbReference type="PROSITE" id="PS52016">
    <property type="entry name" value="TONB_DEPENDENT_REC_3"/>
    <property type="match status" value="1"/>
</dbReference>
<evidence type="ECO:0000256" key="9">
    <source>
        <dbReference type="RuleBase" id="RU003357"/>
    </source>
</evidence>
<dbReference type="Gene3D" id="2.40.170.20">
    <property type="entry name" value="TonB-dependent receptor, beta-barrel domain"/>
    <property type="match status" value="1"/>
</dbReference>
<evidence type="ECO:0000256" key="6">
    <source>
        <dbReference type="ARBA" id="ARBA00023136"/>
    </source>
</evidence>
<keyword evidence="14" id="KW-1185">Reference proteome</keyword>
<dbReference type="SUPFAM" id="SSF56935">
    <property type="entry name" value="Porins"/>
    <property type="match status" value="1"/>
</dbReference>
<reference evidence="13 14" key="1">
    <citation type="submission" date="2013-04" db="EMBL/GenBank/DDBJ databases">
        <title>The Genome Sequence of Parabacteroides gordonii DSM 23371.</title>
        <authorList>
            <consortium name="The Broad Institute Genomics Platform"/>
            <person name="Earl A."/>
            <person name="Ward D."/>
            <person name="Feldgarden M."/>
            <person name="Gevers D."/>
            <person name="Martens E."/>
            <person name="Sakamoto M."/>
            <person name="Benno Y."/>
            <person name="Suzuki N."/>
            <person name="Matsunaga N."/>
            <person name="Koshihara K."/>
            <person name="Seki M."/>
            <person name="Komiya H."/>
            <person name="Walker B."/>
            <person name="Young S."/>
            <person name="Zeng Q."/>
            <person name="Gargeya S."/>
            <person name="Fitzgerald M."/>
            <person name="Haas B."/>
            <person name="Abouelleil A."/>
            <person name="Allen A.W."/>
            <person name="Alvarado L."/>
            <person name="Arachchi H.M."/>
            <person name="Berlin A.M."/>
            <person name="Chapman S.B."/>
            <person name="Gainer-Dewar J."/>
            <person name="Goldberg J."/>
            <person name="Griggs A."/>
            <person name="Gujja S."/>
            <person name="Hansen M."/>
            <person name="Howarth C."/>
            <person name="Imamovic A."/>
            <person name="Ireland A."/>
            <person name="Larimer J."/>
            <person name="McCowan C."/>
            <person name="Murphy C."/>
            <person name="Pearson M."/>
            <person name="Poon T.W."/>
            <person name="Priest M."/>
            <person name="Roberts A."/>
            <person name="Saif S."/>
            <person name="Shea T."/>
            <person name="Sisk P."/>
            <person name="Sykes S."/>
            <person name="Wortman J."/>
            <person name="Nusbaum C."/>
            <person name="Birren B."/>
        </authorList>
    </citation>
    <scope>NUCLEOTIDE SEQUENCE [LARGE SCALE GENOMIC DNA]</scope>
    <source>
        <strain evidence="13 14">MS-1</strain>
    </source>
</reference>
<feature type="chain" id="PRO_5002490446" evidence="10">
    <location>
        <begin position="20"/>
        <end position="1004"/>
    </location>
</feature>
<evidence type="ECO:0000256" key="4">
    <source>
        <dbReference type="ARBA" id="ARBA00022692"/>
    </source>
</evidence>
<keyword evidence="5 9" id="KW-0798">TonB box</keyword>
<dbReference type="InterPro" id="IPR000531">
    <property type="entry name" value="Beta-barrel_TonB"/>
</dbReference>
<dbReference type="HOGENOM" id="CLU_004317_0_2_10"/>
<dbReference type="NCBIfam" id="TIGR04056">
    <property type="entry name" value="OMP_RagA_SusC"/>
    <property type="match status" value="1"/>
</dbReference>
<evidence type="ECO:0000256" key="10">
    <source>
        <dbReference type="SAM" id="SignalP"/>
    </source>
</evidence>
<evidence type="ECO:0000259" key="12">
    <source>
        <dbReference type="Pfam" id="PF07715"/>
    </source>
</evidence>
<feature type="domain" description="TonB-dependent receptor-like beta-barrel" evidence="11">
    <location>
        <begin position="419"/>
        <end position="960"/>
    </location>
</feature>
<dbReference type="Pfam" id="PF13715">
    <property type="entry name" value="CarbopepD_reg_2"/>
    <property type="match status" value="1"/>
</dbReference>
<feature type="signal peptide" evidence="10">
    <location>
        <begin position="1"/>
        <end position="19"/>
    </location>
</feature>
<evidence type="ECO:0000259" key="11">
    <source>
        <dbReference type="Pfam" id="PF00593"/>
    </source>
</evidence>
<gene>
    <name evidence="13" type="ORF">HMPREF1536_01899</name>
</gene>
<evidence type="ECO:0000256" key="5">
    <source>
        <dbReference type="ARBA" id="ARBA00023077"/>
    </source>
</evidence>
<dbReference type="InterPro" id="IPR023997">
    <property type="entry name" value="TonB-dep_OMP_SusC/RagA_CS"/>
</dbReference>
<keyword evidence="4 8" id="KW-0812">Transmembrane</keyword>
<dbReference type="PATRIC" id="fig|1203610.3.peg.1950"/>
<dbReference type="SUPFAM" id="SSF49464">
    <property type="entry name" value="Carboxypeptidase regulatory domain-like"/>
    <property type="match status" value="1"/>
</dbReference>
<dbReference type="InterPro" id="IPR008969">
    <property type="entry name" value="CarboxyPept-like_regulatory"/>
</dbReference>
<name>A0A0F5JJ44_9BACT</name>
<proteinExistence type="inferred from homology"/>
<keyword evidence="7 8" id="KW-0998">Cell outer membrane</keyword>
<keyword evidence="2 8" id="KW-0813">Transport</keyword>
<dbReference type="GO" id="GO:0009279">
    <property type="term" value="C:cell outer membrane"/>
    <property type="evidence" value="ECO:0007669"/>
    <property type="project" value="UniProtKB-SubCell"/>
</dbReference>
<dbReference type="Gene3D" id="2.60.40.1120">
    <property type="entry name" value="Carboxypeptidase-like, regulatory domain"/>
    <property type="match status" value="1"/>
</dbReference>
<dbReference type="Gene3D" id="2.170.130.10">
    <property type="entry name" value="TonB-dependent receptor, plug domain"/>
    <property type="match status" value="1"/>
</dbReference>
<keyword evidence="3 8" id="KW-1134">Transmembrane beta strand</keyword>
<comment type="similarity">
    <text evidence="8 9">Belongs to the TonB-dependent receptor family.</text>
</comment>
<organism evidence="13 14">
    <name type="scientific">Parabacteroides gordonii MS-1 = DSM 23371</name>
    <dbReference type="NCBI Taxonomy" id="1203610"/>
    <lineage>
        <taxon>Bacteria</taxon>
        <taxon>Pseudomonadati</taxon>
        <taxon>Bacteroidota</taxon>
        <taxon>Bacteroidia</taxon>
        <taxon>Bacteroidales</taxon>
        <taxon>Tannerellaceae</taxon>
        <taxon>Parabacteroides</taxon>
    </lineage>
</organism>
<dbReference type="FunFam" id="2.170.130.10:FF:000008">
    <property type="entry name" value="SusC/RagA family TonB-linked outer membrane protein"/>
    <property type="match status" value="1"/>
</dbReference>
<feature type="domain" description="TonB-dependent receptor plug" evidence="12">
    <location>
        <begin position="113"/>
        <end position="219"/>
    </location>
</feature>
<comment type="subcellular location">
    <subcellularLocation>
        <location evidence="1 8">Cell outer membrane</location>
        <topology evidence="1 8">Multi-pass membrane protein</topology>
    </subcellularLocation>
</comment>
<evidence type="ECO:0000313" key="14">
    <source>
        <dbReference type="Proteomes" id="UP000033035"/>
    </source>
</evidence>